<dbReference type="EMBL" id="PFAJ01000058">
    <property type="protein sequence ID" value="PIR96855.1"/>
    <property type="molecule type" value="Genomic_DNA"/>
</dbReference>
<dbReference type="GO" id="GO:0006221">
    <property type="term" value="P:pyrimidine nucleotide biosynthetic process"/>
    <property type="evidence" value="ECO:0007669"/>
    <property type="project" value="UniProtKB-KW"/>
</dbReference>
<accession>A0A2H0VCN5</accession>
<dbReference type="GO" id="GO:0006207">
    <property type="term" value="P:'de novo' pyrimidine nucleobase biosynthetic process"/>
    <property type="evidence" value="ECO:0007669"/>
    <property type="project" value="TreeGrafter"/>
</dbReference>
<dbReference type="PANTHER" id="PTHR48109:SF1">
    <property type="entry name" value="DIHYDROOROTATE DEHYDROGENASE (FUMARATE)"/>
    <property type="match status" value="1"/>
</dbReference>
<name>A0A2H0VCN5_9BACT</name>
<evidence type="ECO:0000313" key="9">
    <source>
        <dbReference type="Proteomes" id="UP000230557"/>
    </source>
</evidence>
<dbReference type="SUPFAM" id="SSF51395">
    <property type="entry name" value="FMN-linked oxidoreductases"/>
    <property type="match status" value="1"/>
</dbReference>
<keyword evidence="4" id="KW-0288">FMN</keyword>
<protein>
    <recommendedName>
        <fullName evidence="7">Dihydroorotate dehydrogenase catalytic domain-containing protein</fullName>
    </recommendedName>
</protein>
<comment type="pathway">
    <text evidence="2">Pyrimidine metabolism; UMP biosynthesis via de novo pathway.</text>
</comment>
<evidence type="ECO:0000256" key="6">
    <source>
        <dbReference type="ARBA" id="ARBA00023002"/>
    </source>
</evidence>
<evidence type="ECO:0000256" key="3">
    <source>
        <dbReference type="ARBA" id="ARBA00022630"/>
    </source>
</evidence>
<evidence type="ECO:0000313" key="8">
    <source>
        <dbReference type="EMBL" id="PIR96855.1"/>
    </source>
</evidence>
<keyword evidence="3" id="KW-0285">Flavoprotein</keyword>
<dbReference type="InterPro" id="IPR050074">
    <property type="entry name" value="DHO_dehydrogenase"/>
</dbReference>
<evidence type="ECO:0000259" key="7">
    <source>
        <dbReference type="Pfam" id="PF01180"/>
    </source>
</evidence>
<keyword evidence="6" id="KW-0560">Oxidoreductase</keyword>
<feature type="domain" description="Dihydroorotate dehydrogenase catalytic" evidence="7">
    <location>
        <begin position="2"/>
        <end position="167"/>
    </location>
</feature>
<dbReference type="InterPro" id="IPR013785">
    <property type="entry name" value="Aldolase_TIM"/>
</dbReference>
<gene>
    <name evidence="8" type="ORF">COT91_04445</name>
</gene>
<dbReference type="Pfam" id="PF01180">
    <property type="entry name" value="DHO_dh"/>
    <property type="match status" value="1"/>
</dbReference>
<evidence type="ECO:0000256" key="2">
    <source>
        <dbReference type="ARBA" id="ARBA00004725"/>
    </source>
</evidence>
<dbReference type="Proteomes" id="UP000230557">
    <property type="component" value="Unassembled WGS sequence"/>
</dbReference>
<dbReference type="GO" id="GO:0004152">
    <property type="term" value="F:dihydroorotate dehydrogenase activity"/>
    <property type="evidence" value="ECO:0007669"/>
    <property type="project" value="TreeGrafter"/>
</dbReference>
<dbReference type="GO" id="GO:0005737">
    <property type="term" value="C:cytoplasm"/>
    <property type="evidence" value="ECO:0007669"/>
    <property type="project" value="InterPro"/>
</dbReference>
<organism evidence="8 9">
    <name type="scientific">Candidatus Doudnabacteria bacterium CG10_big_fil_rev_8_21_14_0_10_41_10</name>
    <dbReference type="NCBI Taxonomy" id="1974551"/>
    <lineage>
        <taxon>Bacteria</taxon>
        <taxon>Candidatus Doudnaibacteriota</taxon>
    </lineage>
</organism>
<dbReference type="AlphaFoldDB" id="A0A2H0VCN5"/>
<evidence type="ECO:0000256" key="1">
    <source>
        <dbReference type="ARBA" id="ARBA00001917"/>
    </source>
</evidence>
<evidence type="ECO:0000256" key="4">
    <source>
        <dbReference type="ARBA" id="ARBA00022643"/>
    </source>
</evidence>
<sequence length="169" mass="18378">MKVLEVNLSCLNIGNEGLICYDLNITQKICGTIKNEIGNTPLAIKVGYYEDDAALAKLSTIANEYANDISTINTIQATIVDKQGNPAIPGDNREKSGVCGSAIKWAGINMVKRLKKIRDEKGYKYSITGIGGVMDKKDFNDYRDVGADIVMSATGAMWNPNLAQKVKNN</sequence>
<comment type="cofactor">
    <cofactor evidence="1">
        <name>FMN</name>
        <dbReference type="ChEBI" id="CHEBI:58210"/>
    </cofactor>
</comment>
<reference evidence="9" key="1">
    <citation type="submission" date="2017-09" db="EMBL/GenBank/DDBJ databases">
        <title>Depth-based differentiation of microbial function through sediment-hosted aquifers and enrichment of novel symbionts in the deep terrestrial subsurface.</title>
        <authorList>
            <person name="Probst A.J."/>
            <person name="Ladd B."/>
            <person name="Jarett J.K."/>
            <person name="Geller-Mcgrath D.E."/>
            <person name="Sieber C.M.K."/>
            <person name="Emerson J.B."/>
            <person name="Anantharaman K."/>
            <person name="Thomas B.C."/>
            <person name="Malmstrom R."/>
            <person name="Stieglmeier M."/>
            <person name="Klingl A."/>
            <person name="Woyke T."/>
            <person name="Ryan C.M."/>
            <person name="Banfield J.F."/>
        </authorList>
    </citation>
    <scope>NUCLEOTIDE SEQUENCE [LARGE SCALE GENOMIC DNA]</scope>
</reference>
<keyword evidence="5" id="KW-0665">Pyrimidine biosynthesis</keyword>
<dbReference type="PANTHER" id="PTHR48109">
    <property type="entry name" value="DIHYDROOROTATE DEHYDROGENASE (QUINONE), MITOCHONDRIAL-RELATED"/>
    <property type="match status" value="1"/>
</dbReference>
<dbReference type="Gene3D" id="3.20.20.70">
    <property type="entry name" value="Aldolase class I"/>
    <property type="match status" value="1"/>
</dbReference>
<evidence type="ECO:0000256" key="5">
    <source>
        <dbReference type="ARBA" id="ARBA00022975"/>
    </source>
</evidence>
<comment type="caution">
    <text evidence="8">The sequence shown here is derived from an EMBL/GenBank/DDBJ whole genome shotgun (WGS) entry which is preliminary data.</text>
</comment>
<proteinExistence type="predicted"/>
<dbReference type="InterPro" id="IPR005720">
    <property type="entry name" value="Dihydroorotate_DH_cat"/>
</dbReference>